<keyword evidence="2" id="KW-1185">Reference proteome</keyword>
<protein>
    <submittedName>
        <fullName evidence="1">Uncharacterized protein</fullName>
    </submittedName>
</protein>
<evidence type="ECO:0000313" key="1">
    <source>
        <dbReference type="EMBL" id="MFC4767330.1"/>
    </source>
</evidence>
<proteinExistence type="predicted"/>
<comment type="caution">
    <text evidence="1">The sequence shown here is derived from an EMBL/GenBank/DDBJ whole genome shotgun (WGS) entry which is preliminary data.</text>
</comment>
<organism evidence="1 2">
    <name type="scientific">Effusibacillus consociatus</name>
    <dbReference type="NCBI Taxonomy" id="1117041"/>
    <lineage>
        <taxon>Bacteria</taxon>
        <taxon>Bacillati</taxon>
        <taxon>Bacillota</taxon>
        <taxon>Bacilli</taxon>
        <taxon>Bacillales</taxon>
        <taxon>Alicyclobacillaceae</taxon>
        <taxon>Effusibacillus</taxon>
    </lineage>
</organism>
<dbReference type="RefSeq" id="WP_380025244.1">
    <property type="nucleotide sequence ID" value="NZ_JBHSHC010000052.1"/>
</dbReference>
<dbReference type="EMBL" id="JBHSHC010000052">
    <property type="protein sequence ID" value="MFC4767330.1"/>
    <property type="molecule type" value="Genomic_DNA"/>
</dbReference>
<dbReference type="Proteomes" id="UP001596002">
    <property type="component" value="Unassembled WGS sequence"/>
</dbReference>
<gene>
    <name evidence="1" type="ORF">ACFO8Q_08130</name>
</gene>
<sequence>MKTIAFQSLIFDFHPPTFAFYPEDPKKAYSFSMINLNKDFTGGTEIERSDNRITSMCSSGNRMISNLACLLVKRWKKLCSTKKRQYKD</sequence>
<name>A0ABV9Q3V8_9BACL</name>
<reference evidence="2" key="1">
    <citation type="journal article" date="2019" name="Int. J. Syst. Evol. Microbiol.">
        <title>The Global Catalogue of Microorganisms (GCM) 10K type strain sequencing project: providing services to taxonomists for standard genome sequencing and annotation.</title>
        <authorList>
            <consortium name="The Broad Institute Genomics Platform"/>
            <consortium name="The Broad Institute Genome Sequencing Center for Infectious Disease"/>
            <person name="Wu L."/>
            <person name="Ma J."/>
        </authorList>
    </citation>
    <scope>NUCLEOTIDE SEQUENCE [LARGE SCALE GENOMIC DNA]</scope>
    <source>
        <strain evidence="2">WYCCWR 12678</strain>
    </source>
</reference>
<evidence type="ECO:0000313" key="2">
    <source>
        <dbReference type="Proteomes" id="UP001596002"/>
    </source>
</evidence>
<accession>A0ABV9Q3V8</accession>